<keyword evidence="4 9" id="KW-1003">Cell membrane</keyword>
<dbReference type="RefSeq" id="WP_129404123.1">
    <property type="nucleotide sequence ID" value="NZ_SBKP01000006.1"/>
</dbReference>
<comment type="subcellular location">
    <subcellularLocation>
        <location evidence="1 9">Cell inner membrane</location>
        <topology evidence="1 9">Single-pass membrane protein</topology>
    </subcellularLocation>
</comment>
<dbReference type="PANTHER" id="PTHR30386:SF26">
    <property type="entry name" value="TRANSPORT PROTEIN COMB"/>
    <property type="match status" value="1"/>
</dbReference>
<sequence>MTASQSLIISSPGGAANPVAVFQSETQAVMARALPARQISFMYVLSGMLLLSVLLMAVVSLDRVVEGSGKIVPLDGSLFVQPLDRSIIREIKVREGQVVRKGQVLATMDPTFAKANLDQYELRGVANRAMVERLQAEVDGRPYAPSRQDADSELQMSIYNQRQAELRQSLTEFDARISALRTSEARASTNASNYDQQLAIATRIKDMRSELEAKGFGSKLNTMIATSDRTSVQRQMQESQHEAAQIRSEIAALRAQREAYVSKWRNDAGLQLATARRQLNDDKGEATKARRFSDYITLVAPEDGVVLDIGEASIGSIVDPGQSQKPLFTITPIRGRLEAEIAVQSKDIGFIERGQKVTVKLDAYDFLRHGTAQGVITSISEGSFTQDADGRATAPYFKVLVRIDKPSLTNVPADFRLIPGMTLTGDILIGKRTILSYFLSGAQRASSEAMREPQ</sequence>
<dbReference type="Proteomes" id="UP000290958">
    <property type="component" value="Unassembled WGS sequence"/>
</dbReference>
<dbReference type="PANTHER" id="PTHR30386">
    <property type="entry name" value="MEMBRANE FUSION SUBUNIT OF EMRAB-TOLC MULTIDRUG EFFLUX PUMP"/>
    <property type="match status" value="1"/>
</dbReference>
<feature type="transmembrane region" description="Helical" evidence="9">
    <location>
        <begin position="40"/>
        <end position="61"/>
    </location>
</feature>
<evidence type="ECO:0000256" key="9">
    <source>
        <dbReference type="RuleBase" id="RU365093"/>
    </source>
</evidence>
<feature type="domain" description="AprE-like long alpha-helical hairpin" evidence="11">
    <location>
        <begin position="113"/>
        <end position="290"/>
    </location>
</feature>
<evidence type="ECO:0000256" key="6">
    <source>
        <dbReference type="ARBA" id="ARBA00022692"/>
    </source>
</evidence>
<evidence type="ECO:0000259" key="12">
    <source>
        <dbReference type="Pfam" id="PF26002"/>
    </source>
</evidence>
<evidence type="ECO:0000313" key="14">
    <source>
        <dbReference type="Proteomes" id="UP000290958"/>
    </source>
</evidence>
<dbReference type="Pfam" id="PF25994">
    <property type="entry name" value="HH_AprE"/>
    <property type="match status" value="1"/>
</dbReference>
<keyword evidence="8 9" id="KW-0472">Membrane</keyword>
<gene>
    <name evidence="13" type="ORF">EQG66_08265</name>
</gene>
<keyword evidence="6 9" id="KW-0812">Transmembrane</keyword>
<evidence type="ECO:0000256" key="8">
    <source>
        <dbReference type="ARBA" id="ARBA00023136"/>
    </source>
</evidence>
<dbReference type="OrthoDB" id="9810980at2"/>
<keyword evidence="14" id="KW-1185">Reference proteome</keyword>
<dbReference type="GO" id="GO:0005886">
    <property type="term" value="C:plasma membrane"/>
    <property type="evidence" value="ECO:0007669"/>
    <property type="project" value="UniProtKB-SubCell"/>
</dbReference>
<dbReference type="InterPro" id="IPR058982">
    <property type="entry name" value="Beta-barrel_AprE"/>
</dbReference>
<dbReference type="GO" id="GO:0015031">
    <property type="term" value="P:protein transport"/>
    <property type="evidence" value="ECO:0007669"/>
    <property type="project" value="InterPro"/>
</dbReference>
<dbReference type="PRINTS" id="PR01490">
    <property type="entry name" value="RTXTOXIND"/>
</dbReference>
<comment type="similarity">
    <text evidence="2 9">Belongs to the membrane fusion protein (MFP) (TC 8.A.1) family.</text>
</comment>
<keyword evidence="7 9" id="KW-1133">Transmembrane helix</keyword>
<evidence type="ECO:0000256" key="2">
    <source>
        <dbReference type="ARBA" id="ARBA00009477"/>
    </source>
</evidence>
<keyword evidence="10" id="KW-0175">Coiled coil</keyword>
<evidence type="ECO:0000256" key="7">
    <source>
        <dbReference type="ARBA" id="ARBA00022989"/>
    </source>
</evidence>
<evidence type="ECO:0000256" key="1">
    <source>
        <dbReference type="ARBA" id="ARBA00004377"/>
    </source>
</evidence>
<evidence type="ECO:0000256" key="10">
    <source>
        <dbReference type="SAM" id="Coils"/>
    </source>
</evidence>
<evidence type="ECO:0000259" key="11">
    <source>
        <dbReference type="Pfam" id="PF25994"/>
    </source>
</evidence>
<dbReference type="InterPro" id="IPR010129">
    <property type="entry name" value="T1SS_HlyD"/>
</dbReference>
<dbReference type="EMBL" id="SBKP01000006">
    <property type="protein sequence ID" value="RXR29057.1"/>
    <property type="molecule type" value="Genomic_DNA"/>
</dbReference>
<evidence type="ECO:0000256" key="5">
    <source>
        <dbReference type="ARBA" id="ARBA00022519"/>
    </source>
</evidence>
<comment type="caution">
    <text evidence="13">The sequence shown here is derived from an EMBL/GenBank/DDBJ whole genome shotgun (WGS) entry which is preliminary data.</text>
</comment>
<organism evidence="13 14">
    <name type="scientific">Sphingobium fluviale</name>
    <dbReference type="NCBI Taxonomy" id="2506423"/>
    <lineage>
        <taxon>Bacteria</taxon>
        <taxon>Pseudomonadati</taxon>
        <taxon>Pseudomonadota</taxon>
        <taxon>Alphaproteobacteria</taxon>
        <taxon>Sphingomonadales</taxon>
        <taxon>Sphingomonadaceae</taxon>
        <taxon>Sphingobium</taxon>
    </lineage>
</organism>
<keyword evidence="3 9" id="KW-0813">Transport</keyword>
<evidence type="ECO:0000256" key="3">
    <source>
        <dbReference type="ARBA" id="ARBA00022448"/>
    </source>
</evidence>
<dbReference type="NCBIfam" id="TIGR01843">
    <property type="entry name" value="type_I_hlyD"/>
    <property type="match status" value="1"/>
</dbReference>
<evidence type="ECO:0000313" key="13">
    <source>
        <dbReference type="EMBL" id="RXR29057.1"/>
    </source>
</evidence>
<dbReference type="Gene3D" id="2.40.30.170">
    <property type="match status" value="1"/>
</dbReference>
<dbReference type="Pfam" id="PF26002">
    <property type="entry name" value="Beta-barrel_AprE"/>
    <property type="match status" value="1"/>
</dbReference>
<keyword evidence="5 9" id="KW-0997">Cell inner membrane</keyword>
<reference evidence="14" key="1">
    <citation type="submission" date="2019-01" db="EMBL/GenBank/DDBJ databases">
        <title>Cytophagaceae bacterium strain CAR-16.</title>
        <authorList>
            <person name="Chen W.-M."/>
        </authorList>
    </citation>
    <scope>NUCLEOTIDE SEQUENCE [LARGE SCALE GENOMIC DNA]</scope>
    <source>
        <strain evidence="14">CHR27</strain>
    </source>
</reference>
<accession>A0A4Q1KHK7</accession>
<name>A0A4Q1KHK7_9SPHN</name>
<dbReference type="SUPFAM" id="SSF111369">
    <property type="entry name" value="HlyD-like secretion proteins"/>
    <property type="match status" value="1"/>
</dbReference>
<protein>
    <recommendedName>
        <fullName evidence="9">Membrane fusion protein (MFP) family protein</fullName>
    </recommendedName>
</protein>
<dbReference type="AlphaFoldDB" id="A0A4Q1KHK7"/>
<dbReference type="Gene3D" id="2.40.50.100">
    <property type="match status" value="1"/>
</dbReference>
<feature type="coiled-coil region" evidence="10">
    <location>
        <begin position="229"/>
        <end position="263"/>
    </location>
</feature>
<dbReference type="InterPro" id="IPR058781">
    <property type="entry name" value="HH_AprE-like"/>
</dbReference>
<evidence type="ECO:0000256" key="4">
    <source>
        <dbReference type="ARBA" id="ARBA00022475"/>
    </source>
</evidence>
<dbReference type="InterPro" id="IPR050739">
    <property type="entry name" value="MFP"/>
</dbReference>
<feature type="domain" description="AprE-like beta-barrel" evidence="12">
    <location>
        <begin position="338"/>
        <end position="428"/>
    </location>
</feature>
<proteinExistence type="inferred from homology"/>